<dbReference type="EMBL" id="DTDV01000020">
    <property type="protein sequence ID" value="HGK24345.1"/>
    <property type="molecule type" value="Genomic_DNA"/>
</dbReference>
<dbReference type="Pfam" id="PF02852">
    <property type="entry name" value="Pyr_redox_dim"/>
    <property type="match status" value="1"/>
</dbReference>
<dbReference type="AlphaFoldDB" id="A0A7C2CMF8"/>
<reference evidence="8" key="1">
    <citation type="journal article" date="2020" name="mSystems">
        <title>Genome- and Community-Level Interaction Insights into Carbon Utilization and Element Cycling Functions of Hydrothermarchaeota in Hydrothermal Sediment.</title>
        <authorList>
            <person name="Zhou Z."/>
            <person name="Liu Y."/>
            <person name="Xu W."/>
            <person name="Pan J."/>
            <person name="Luo Z.H."/>
            <person name="Li M."/>
        </authorList>
    </citation>
    <scope>NUCLEOTIDE SEQUENCE [LARGE SCALE GENOMIC DNA]</scope>
    <source>
        <strain evidence="8">SpSt-70</strain>
    </source>
</reference>
<feature type="domain" description="Pyridine nucleotide-disulphide oxidoreductase dimerisation" evidence="6">
    <location>
        <begin position="333"/>
        <end position="429"/>
    </location>
</feature>
<dbReference type="Gene3D" id="3.30.390.30">
    <property type="match status" value="1"/>
</dbReference>
<evidence type="ECO:0000256" key="4">
    <source>
        <dbReference type="ARBA" id="ARBA00022630"/>
    </source>
</evidence>
<keyword evidence="5" id="KW-0274">FAD</keyword>
<comment type="caution">
    <text evidence="8">The sequence shown here is derived from an EMBL/GenBank/DDBJ whole genome shotgun (WGS) entry which is preliminary data.</text>
</comment>
<gene>
    <name evidence="8" type="ORF">ENU78_07970</name>
</gene>
<dbReference type="RefSeq" id="WP_012548671.1">
    <property type="nucleotide sequence ID" value="NZ_VTFL01000001.1"/>
</dbReference>
<evidence type="ECO:0000256" key="5">
    <source>
        <dbReference type="ARBA" id="ARBA00022827"/>
    </source>
</evidence>
<evidence type="ECO:0000256" key="2">
    <source>
        <dbReference type="ARBA" id="ARBA00006442"/>
    </source>
</evidence>
<dbReference type="PANTHER" id="PTHR43429">
    <property type="entry name" value="PYRIDINE NUCLEOTIDE-DISULFIDE OXIDOREDUCTASE DOMAIN-CONTAINING"/>
    <property type="match status" value="1"/>
</dbReference>
<dbReference type="InterPro" id="IPR050260">
    <property type="entry name" value="FAD-bd_OxRdtase"/>
</dbReference>
<comment type="similarity">
    <text evidence="3">Belongs to the class-III pyridine nucleotide-disulfide oxidoreductase family.</text>
</comment>
<dbReference type="InterPro" id="IPR004099">
    <property type="entry name" value="Pyr_nucl-diS_OxRdtase_dimer"/>
</dbReference>
<evidence type="ECO:0000256" key="3">
    <source>
        <dbReference type="ARBA" id="ARBA00009130"/>
    </source>
</evidence>
<comment type="cofactor">
    <cofactor evidence="1">
        <name>FAD</name>
        <dbReference type="ChEBI" id="CHEBI:57692"/>
    </cofactor>
</comment>
<evidence type="ECO:0000313" key="8">
    <source>
        <dbReference type="EMBL" id="HGK24345.1"/>
    </source>
</evidence>
<dbReference type="GO" id="GO:0016491">
    <property type="term" value="F:oxidoreductase activity"/>
    <property type="evidence" value="ECO:0007669"/>
    <property type="project" value="InterPro"/>
</dbReference>
<dbReference type="InterPro" id="IPR016156">
    <property type="entry name" value="FAD/NAD-linked_Rdtase_dimer_sf"/>
</dbReference>
<dbReference type="InterPro" id="IPR036188">
    <property type="entry name" value="FAD/NAD-bd_sf"/>
</dbReference>
<accession>A0A7C2CMF8</accession>
<dbReference type="Gene3D" id="3.50.50.60">
    <property type="entry name" value="FAD/NAD(P)-binding domain"/>
    <property type="match status" value="2"/>
</dbReference>
<sequence>MDKRTDVLIIGGGPAGIVCASTAKKYYPDKKITVMRNVQNSVVPCGIPYMFYSLQKPEDNKMGYAGLENAGIEVLVDEAVNINRKEKYVETKGGDKYYYEKLVLATGSLPIIPKIPGIEKKNIFPIYKNLDYLKEVVEEIRKSKNVLILGGGFIGVEIADEVSKLQGINVYLVEMLPHLLAQSFDEEFSILVEEKLKSKGVNVLTNAKVVEFIGDEKVRKVRLEDGREIDVDVVLLGIGARPNSELAKTAGLEVINTGAIWVDEYMRTSDPDIFAVGDCALKRDFYTRRNTAVMLASTATAEARIAGANLYKIKLIRENKGTIAVYSTYVDGLVLASAGLTENSAMREGFEVVTGIAEGIDKHPGTLPGVNKTKVKLIFSKHSGVLLGGQIAGGMSFAELINLIGLAIQQRITASELETLQMATHPYLTCAPTVYHVVMAAQEAIKKIYKDS</sequence>
<dbReference type="Pfam" id="PF07992">
    <property type="entry name" value="Pyr_redox_2"/>
    <property type="match status" value="1"/>
</dbReference>
<dbReference type="PANTHER" id="PTHR43429:SF3">
    <property type="entry name" value="NITRITE REDUCTASE [NAD(P)H]"/>
    <property type="match status" value="1"/>
</dbReference>
<dbReference type="PRINTS" id="PR00368">
    <property type="entry name" value="FADPNR"/>
</dbReference>
<comment type="similarity">
    <text evidence="2">Belongs to the FAD-dependent oxidoreductase family.</text>
</comment>
<protein>
    <submittedName>
        <fullName evidence="8">Pyridine nucleotide-disulfide oxidoreductase</fullName>
    </submittedName>
</protein>
<organism evidence="8">
    <name type="scientific">Dictyoglomus thermophilum</name>
    <dbReference type="NCBI Taxonomy" id="14"/>
    <lineage>
        <taxon>Bacteria</taxon>
        <taxon>Pseudomonadati</taxon>
        <taxon>Dictyoglomota</taxon>
        <taxon>Dictyoglomia</taxon>
        <taxon>Dictyoglomales</taxon>
        <taxon>Dictyoglomaceae</taxon>
        <taxon>Dictyoglomus</taxon>
    </lineage>
</organism>
<evidence type="ECO:0000256" key="1">
    <source>
        <dbReference type="ARBA" id="ARBA00001974"/>
    </source>
</evidence>
<dbReference type="SUPFAM" id="SSF55424">
    <property type="entry name" value="FAD/NAD-linked reductases, dimerisation (C-terminal) domain"/>
    <property type="match status" value="1"/>
</dbReference>
<keyword evidence="4" id="KW-0285">Flavoprotein</keyword>
<name>A0A7C2CMF8_DICTH</name>
<dbReference type="PRINTS" id="PR00411">
    <property type="entry name" value="PNDRDTASEI"/>
</dbReference>
<dbReference type="InterPro" id="IPR023753">
    <property type="entry name" value="FAD/NAD-binding_dom"/>
</dbReference>
<evidence type="ECO:0000259" key="7">
    <source>
        <dbReference type="Pfam" id="PF07992"/>
    </source>
</evidence>
<proteinExistence type="inferred from homology"/>
<dbReference type="SUPFAM" id="SSF51905">
    <property type="entry name" value="FAD/NAD(P)-binding domain"/>
    <property type="match status" value="1"/>
</dbReference>
<dbReference type="OMA" id="ATEWVSH"/>
<feature type="domain" description="FAD/NAD(P)-binding" evidence="7">
    <location>
        <begin position="6"/>
        <end position="303"/>
    </location>
</feature>
<evidence type="ECO:0000259" key="6">
    <source>
        <dbReference type="Pfam" id="PF02852"/>
    </source>
</evidence>